<reference evidence="2 3" key="1">
    <citation type="submission" date="2021-11" db="EMBL/GenBank/DDBJ databases">
        <authorList>
            <person name="Depoorter E."/>
        </authorList>
    </citation>
    <scope>NUCLEOTIDE SEQUENCE [LARGE SCALE GENOMIC DNA]</scope>
    <source>
        <strain evidence="2 3">LMG 24289</strain>
    </source>
</reference>
<accession>A0ABN8BKS6</accession>
<dbReference type="RefSeq" id="WP_230097154.1">
    <property type="nucleotide sequence ID" value="NZ_CAKKNS010000006.1"/>
</dbReference>
<protein>
    <recommendedName>
        <fullName evidence="4">Prepilin-type N-terminal cleavage/methylation domain-containing protein</fullName>
    </recommendedName>
</protein>
<comment type="caution">
    <text evidence="2">The sequence shown here is derived from an EMBL/GenBank/DDBJ whole genome shotgun (WGS) entry which is preliminary data.</text>
</comment>
<organism evidence="2 3">
    <name type="scientific">Periweissella fabaria</name>
    <dbReference type="NCBI Taxonomy" id="546157"/>
    <lineage>
        <taxon>Bacteria</taxon>
        <taxon>Bacillati</taxon>
        <taxon>Bacillota</taxon>
        <taxon>Bacilli</taxon>
        <taxon>Lactobacillales</taxon>
        <taxon>Lactobacillaceae</taxon>
        <taxon>Periweissella</taxon>
    </lineage>
</organism>
<dbReference type="Proteomes" id="UP000789707">
    <property type="component" value="Unassembled WGS sequence"/>
</dbReference>
<name>A0ABN8BKS6_9LACO</name>
<evidence type="ECO:0008006" key="4">
    <source>
        <dbReference type="Google" id="ProtNLM"/>
    </source>
</evidence>
<evidence type="ECO:0000313" key="3">
    <source>
        <dbReference type="Proteomes" id="UP000789707"/>
    </source>
</evidence>
<keyword evidence="1" id="KW-1133">Transmembrane helix</keyword>
<gene>
    <name evidence="2" type="ORF">WFA24289_01438</name>
</gene>
<dbReference type="EMBL" id="CAKKNS010000006">
    <property type="protein sequence ID" value="CAH0417121.1"/>
    <property type="molecule type" value="Genomic_DNA"/>
</dbReference>
<keyword evidence="1" id="KW-0472">Membrane</keyword>
<proteinExistence type="predicted"/>
<feature type="transmembrane region" description="Helical" evidence="1">
    <location>
        <begin position="12"/>
        <end position="36"/>
    </location>
</feature>
<keyword evidence="1" id="KW-0812">Transmembrane</keyword>
<evidence type="ECO:0000313" key="2">
    <source>
        <dbReference type="EMBL" id="CAH0417121.1"/>
    </source>
</evidence>
<evidence type="ECO:0000256" key="1">
    <source>
        <dbReference type="SAM" id="Phobius"/>
    </source>
</evidence>
<keyword evidence="3" id="KW-1185">Reference proteome</keyword>
<sequence>MKNYRWFYKNKPGFTLIEACLGLVIISIIIALLNFANPVLHKHPILNNPVNLTWQNMISTLEESSNPFEWIEILNDGNNLKLTRLTSKNQVSKEYILKVTKVTHTLYVSGIERGYMPVVYNVRQVMFQERHQRIWIKVIYINGESNEAYLAINKQKA</sequence>